<dbReference type="EMBL" id="CP053085">
    <property type="protein sequence ID" value="QJR37891.1"/>
    <property type="molecule type" value="Genomic_DNA"/>
</dbReference>
<evidence type="ECO:0000256" key="1">
    <source>
        <dbReference type="ARBA" id="ARBA00023236"/>
    </source>
</evidence>
<dbReference type="GO" id="GO:0009432">
    <property type="term" value="P:SOS response"/>
    <property type="evidence" value="ECO:0007669"/>
    <property type="project" value="UniProtKB-KW"/>
</dbReference>
<protein>
    <recommendedName>
        <fullName evidence="4">UVR domain-containing protein</fullName>
    </recommendedName>
</protein>
<evidence type="ECO:0000313" key="3">
    <source>
        <dbReference type="Proteomes" id="UP000500938"/>
    </source>
</evidence>
<sequence length="200" mass="22917">MHFQDQAELPVLATPRTPGCIRHEIGRCLGPCVPAVTEQAYAAQLSMARAFLDGTSNGPMTALQHRMVAHSDAMAFERAAQVRNKLHRLKLLRAQFERLRFAVETLTFAYPITGYDNETRVYLVKRCTVRADLKVPTSRREQEEFTEWARRVFEAPERPSRSIPIHEIDELLLLSSWFQRHPDEFARTLAPEVAVREFGA</sequence>
<evidence type="ECO:0008006" key="4">
    <source>
        <dbReference type="Google" id="ProtNLM"/>
    </source>
</evidence>
<reference evidence="2 3" key="1">
    <citation type="submission" date="2020-05" db="EMBL/GenBank/DDBJ databases">
        <title>Complete genome sequence of Gemmatimonas greenlandica TET16.</title>
        <authorList>
            <person name="Zeng Y."/>
        </authorList>
    </citation>
    <scope>NUCLEOTIDE SEQUENCE [LARGE SCALE GENOMIC DNA]</scope>
    <source>
        <strain evidence="2 3">TET16</strain>
    </source>
</reference>
<evidence type="ECO:0000313" key="2">
    <source>
        <dbReference type="EMBL" id="QJR37891.1"/>
    </source>
</evidence>
<dbReference type="KEGG" id="ggr:HKW67_21360"/>
<dbReference type="RefSeq" id="WP_171227327.1">
    <property type="nucleotide sequence ID" value="NZ_CP053085.1"/>
</dbReference>
<keyword evidence="1" id="KW-0227">DNA damage</keyword>
<dbReference type="GO" id="GO:0009380">
    <property type="term" value="C:excinuclease repair complex"/>
    <property type="evidence" value="ECO:0007669"/>
    <property type="project" value="TreeGrafter"/>
</dbReference>
<dbReference type="PANTHER" id="PTHR30562">
    <property type="entry name" value="UVRC/OXIDOREDUCTASE"/>
    <property type="match status" value="1"/>
</dbReference>
<keyword evidence="3" id="KW-1185">Reference proteome</keyword>
<organism evidence="2 3">
    <name type="scientific">Gemmatimonas groenlandica</name>
    <dbReference type="NCBI Taxonomy" id="2732249"/>
    <lineage>
        <taxon>Bacteria</taxon>
        <taxon>Pseudomonadati</taxon>
        <taxon>Gemmatimonadota</taxon>
        <taxon>Gemmatimonadia</taxon>
        <taxon>Gemmatimonadales</taxon>
        <taxon>Gemmatimonadaceae</taxon>
        <taxon>Gemmatimonas</taxon>
    </lineage>
</organism>
<dbReference type="AlphaFoldDB" id="A0A6M4J099"/>
<accession>A0A6M4J099</accession>
<dbReference type="SUPFAM" id="SSF46600">
    <property type="entry name" value="C-terminal UvrC-binding domain of UvrB"/>
    <property type="match status" value="1"/>
</dbReference>
<keyword evidence="1" id="KW-0742">SOS response</keyword>
<dbReference type="InterPro" id="IPR036876">
    <property type="entry name" value="UVR_dom_sf"/>
</dbReference>
<name>A0A6M4J099_9BACT</name>
<dbReference type="PANTHER" id="PTHR30562:SF1">
    <property type="entry name" value="UVRABC SYSTEM PROTEIN C"/>
    <property type="match status" value="1"/>
</dbReference>
<dbReference type="InterPro" id="IPR050066">
    <property type="entry name" value="UvrABC_protein_C"/>
</dbReference>
<proteinExistence type="predicted"/>
<dbReference type="Proteomes" id="UP000500938">
    <property type="component" value="Chromosome"/>
</dbReference>
<gene>
    <name evidence="2" type="ORF">HKW67_21360</name>
</gene>